<protein>
    <submittedName>
        <fullName evidence="2">Transglutaminase domain-containing protein</fullName>
    </submittedName>
</protein>
<dbReference type="PANTHER" id="PTHR33490">
    <property type="entry name" value="BLR5614 PROTEIN-RELATED"/>
    <property type="match status" value="1"/>
</dbReference>
<accession>A0ABW5DXJ6</accession>
<feature type="domain" description="Transglutaminase-like" evidence="1">
    <location>
        <begin position="170"/>
        <end position="238"/>
    </location>
</feature>
<dbReference type="SMART" id="SM00460">
    <property type="entry name" value="TGc"/>
    <property type="match status" value="1"/>
</dbReference>
<evidence type="ECO:0000313" key="3">
    <source>
        <dbReference type="Proteomes" id="UP001597297"/>
    </source>
</evidence>
<dbReference type="InterPro" id="IPR013589">
    <property type="entry name" value="Bac_transglu_N"/>
</dbReference>
<dbReference type="Pfam" id="PF01841">
    <property type="entry name" value="Transglut_core"/>
    <property type="match status" value="1"/>
</dbReference>
<dbReference type="Pfam" id="PF08379">
    <property type="entry name" value="Bact_transglu_N"/>
    <property type="match status" value="1"/>
</dbReference>
<organism evidence="2 3">
    <name type="scientific">Rubritalea spongiae</name>
    <dbReference type="NCBI Taxonomy" id="430797"/>
    <lineage>
        <taxon>Bacteria</taxon>
        <taxon>Pseudomonadati</taxon>
        <taxon>Verrucomicrobiota</taxon>
        <taxon>Verrucomicrobiia</taxon>
        <taxon>Verrucomicrobiales</taxon>
        <taxon>Rubritaleaceae</taxon>
        <taxon>Rubritalea</taxon>
    </lineage>
</organism>
<comment type="caution">
    <text evidence="2">The sequence shown here is derived from an EMBL/GenBank/DDBJ whole genome shotgun (WGS) entry which is preliminary data.</text>
</comment>
<dbReference type="Gene3D" id="3.10.620.30">
    <property type="match status" value="1"/>
</dbReference>
<dbReference type="InterPro" id="IPR038765">
    <property type="entry name" value="Papain-like_cys_pep_sf"/>
</dbReference>
<sequence length="283" mass="32202">MQFKVHHRTEYHYSRPITNNSNELRLTPPNTESQQCLSSYISVVPATRLKSYSDLNGNRVHHFEIPRPHQRLSIDCFSTIETQPAVDFSDLPYGSSHDTLSACCSLEKCHTFLQSSPLVEVTPESWRRAIDIQDHSTDIFQTSYAIMEYIFEHYTYDPDSTTVTTHANEVLKQQTGVCQDFAHAMTALCRSIHIPTRYVSGYFFDATRDHILRGASASHAWVEVYIPHFGWIGLDPTNNKVVDETYIKVATGQDYRAVAPIMGSYYGGERSGLVVSVRVDRIE</sequence>
<keyword evidence="3" id="KW-1185">Reference proteome</keyword>
<dbReference type="EMBL" id="JBHUJC010000001">
    <property type="protein sequence ID" value="MFD2275042.1"/>
    <property type="molecule type" value="Genomic_DNA"/>
</dbReference>
<evidence type="ECO:0000313" key="2">
    <source>
        <dbReference type="EMBL" id="MFD2275042.1"/>
    </source>
</evidence>
<reference evidence="3" key="1">
    <citation type="journal article" date="2019" name="Int. J. Syst. Evol. Microbiol.">
        <title>The Global Catalogue of Microorganisms (GCM) 10K type strain sequencing project: providing services to taxonomists for standard genome sequencing and annotation.</title>
        <authorList>
            <consortium name="The Broad Institute Genomics Platform"/>
            <consortium name="The Broad Institute Genome Sequencing Center for Infectious Disease"/>
            <person name="Wu L."/>
            <person name="Ma J."/>
        </authorList>
    </citation>
    <scope>NUCLEOTIDE SEQUENCE [LARGE SCALE GENOMIC DNA]</scope>
    <source>
        <strain evidence="3">JCM 16545</strain>
    </source>
</reference>
<gene>
    <name evidence="2" type="ORF">ACFSQZ_01045</name>
</gene>
<dbReference type="RefSeq" id="WP_377095987.1">
    <property type="nucleotide sequence ID" value="NZ_JBHSJM010000001.1"/>
</dbReference>
<dbReference type="PANTHER" id="PTHR33490:SF6">
    <property type="entry name" value="SLL1049 PROTEIN"/>
    <property type="match status" value="1"/>
</dbReference>
<evidence type="ECO:0000259" key="1">
    <source>
        <dbReference type="SMART" id="SM00460"/>
    </source>
</evidence>
<dbReference type="Proteomes" id="UP001597297">
    <property type="component" value="Unassembled WGS sequence"/>
</dbReference>
<dbReference type="InterPro" id="IPR002931">
    <property type="entry name" value="Transglutaminase-like"/>
</dbReference>
<proteinExistence type="predicted"/>
<name>A0ABW5DXJ6_9BACT</name>
<dbReference type="SUPFAM" id="SSF54001">
    <property type="entry name" value="Cysteine proteinases"/>
    <property type="match status" value="1"/>
</dbReference>